<evidence type="ECO:0000256" key="2">
    <source>
        <dbReference type="ARBA" id="ARBA00022741"/>
    </source>
</evidence>
<evidence type="ECO:0000313" key="10">
    <source>
        <dbReference type="Proteomes" id="UP000001568"/>
    </source>
</evidence>
<dbReference type="PROSITE" id="PS51194">
    <property type="entry name" value="HELICASE_CTER"/>
    <property type="match status" value="1"/>
</dbReference>
<dbReference type="InterPro" id="IPR001650">
    <property type="entry name" value="Helicase_C-like"/>
</dbReference>
<proteinExistence type="predicted"/>
<evidence type="ECO:0000313" key="9">
    <source>
        <dbReference type="EMBL" id="ABO97362.1"/>
    </source>
</evidence>
<dbReference type="HOGENOM" id="CLU_003041_1_5_1"/>
<evidence type="ECO:0000259" key="8">
    <source>
        <dbReference type="PROSITE" id="PS51194"/>
    </source>
</evidence>
<dbReference type="Pfam" id="PF00270">
    <property type="entry name" value="DEAD"/>
    <property type="match status" value="1"/>
</dbReference>
<dbReference type="GO" id="GO:0006397">
    <property type="term" value="P:mRNA processing"/>
    <property type="evidence" value="ECO:0007669"/>
    <property type="project" value="EnsemblPlants"/>
</dbReference>
<gene>
    <name evidence="9" type="ORF">OSTLU_1114</name>
</gene>
<keyword evidence="3" id="KW-0378">Hydrolase</keyword>
<evidence type="ECO:0000256" key="6">
    <source>
        <dbReference type="SAM" id="MobiDB-lite"/>
    </source>
</evidence>
<dbReference type="Gene3D" id="3.40.50.300">
    <property type="entry name" value="P-loop containing nucleotide triphosphate hydrolases"/>
    <property type="match status" value="2"/>
</dbReference>
<dbReference type="CDD" id="cd00268">
    <property type="entry name" value="DEADc"/>
    <property type="match status" value="1"/>
</dbReference>
<dbReference type="GO" id="GO:0005524">
    <property type="term" value="F:ATP binding"/>
    <property type="evidence" value="ECO:0007669"/>
    <property type="project" value="UniProtKB-KW"/>
</dbReference>
<dbReference type="InterPro" id="IPR044742">
    <property type="entry name" value="DEAD/DEAH_RhlB"/>
</dbReference>
<keyword evidence="5" id="KW-0067">ATP-binding</keyword>
<dbReference type="Gramene" id="ABO97362">
    <property type="protein sequence ID" value="ABO97362"/>
    <property type="gene ID" value="OSTLU_1114"/>
</dbReference>
<protein>
    <recommendedName>
        <fullName evidence="1">RNA helicase</fullName>
        <ecNumber evidence="1">3.6.4.13</ecNumber>
    </recommendedName>
</protein>
<dbReference type="eggNOG" id="KOG0339">
    <property type="taxonomic scope" value="Eukaryota"/>
</dbReference>
<keyword evidence="2" id="KW-0547">Nucleotide-binding</keyword>
<feature type="compositionally biased region" description="Basic and acidic residues" evidence="6">
    <location>
        <begin position="448"/>
        <end position="458"/>
    </location>
</feature>
<dbReference type="InterPro" id="IPR027417">
    <property type="entry name" value="P-loop_NTPase"/>
</dbReference>
<dbReference type="EMBL" id="CP000588">
    <property type="protein sequence ID" value="ABO97362.1"/>
    <property type="molecule type" value="Genomic_DNA"/>
</dbReference>
<feature type="non-terminal residue" evidence="9">
    <location>
        <position position="1"/>
    </location>
</feature>
<feature type="domain" description="Helicase C-terminal" evidence="8">
    <location>
        <begin position="294"/>
        <end position="440"/>
    </location>
</feature>
<keyword evidence="10" id="KW-1185">Reference proteome</keyword>
<keyword evidence="4" id="KW-0347">Helicase</keyword>
<reference evidence="9 10" key="1">
    <citation type="journal article" date="2007" name="Proc. Natl. Acad. Sci. U.S.A.">
        <title>The tiny eukaryote Ostreococcus provides genomic insights into the paradox of plankton speciation.</title>
        <authorList>
            <person name="Palenik B."/>
            <person name="Grimwood J."/>
            <person name="Aerts A."/>
            <person name="Rouze P."/>
            <person name="Salamov A."/>
            <person name="Putnam N."/>
            <person name="Dupont C."/>
            <person name="Jorgensen R."/>
            <person name="Derelle E."/>
            <person name="Rombauts S."/>
            <person name="Zhou K."/>
            <person name="Otillar R."/>
            <person name="Merchant S.S."/>
            <person name="Podell S."/>
            <person name="Gaasterland T."/>
            <person name="Napoli C."/>
            <person name="Gendler K."/>
            <person name="Manuell A."/>
            <person name="Tai V."/>
            <person name="Vallon O."/>
            <person name="Piganeau G."/>
            <person name="Jancek S."/>
            <person name="Heijde M."/>
            <person name="Jabbari K."/>
            <person name="Bowler C."/>
            <person name="Lohr M."/>
            <person name="Robbens S."/>
            <person name="Werner G."/>
            <person name="Dubchak I."/>
            <person name="Pazour G.J."/>
            <person name="Ren Q."/>
            <person name="Paulsen I."/>
            <person name="Delwiche C."/>
            <person name="Schmutz J."/>
            <person name="Rokhsar D."/>
            <person name="Van de Peer Y."/>
            <person name="Moreau H."/>
            <person name="Grigoriev I.V."/>
        </authorList>
    </citation>
    <scope>NUCLEOTIDE SEQUENCE [LARGE SCALE GENOMIC DNA]</scope>
    <source>
        <strain evidence="9 10">CCE9901</strain>
    </source>
</reference>
<dbReference type="OrthoDB" id="196131at2759"/>
<feature type="domain" description="Helicase ATP-binding" evidence="7">
    <location>
        <begin position="86"/>
        <end position="264"/>
    </location>
</feature>
<evidence type="ECO:0000256" key="4">
    <source>
        <dbReference type="ARBA" id="ARBA00022806"/>
    </source>
</evidence>
<dbReference type="GO" id="GO:0016604">
    <property type="term" value="C:nuclear body"/>
    <property type="evidence" value="ECO:0007669"/>
    <property type="project" value="EnsemblPlants"/>
</dbReference>
<dbReference type="PANTHER" id="PTHR47958">
    <property type="entry name" value="ATP-DEPENDENT RNA HELICASE DBP3"/>
    <property type="match status" value="1"/>
</dbReference>
<feature type="non-terminal residue" evidence="9">
    <location>
        <position position="478"/>
    </location>
</feature>
<dbReference type="SMART" id="SM00490">
    <property type="entry name" value="HELICc"/>
    <property type="match status" value="1"/>
</dbReference>
<evidence type="ECO:0000256" key="5">
    <source>
        <dbReference type="ARBA" id="ARBA00022840"/>
    </source>
</evidence>
<sequence>DSLREVDHAREEYEKFERVTYVAPKELADVDVGAARAAADARASGGAEDVAPISRFGQGGALDVDCLRALRRMGYESPTAVQAQCLPVIWSGHDALVMAKTGSGKTLAFLLPAYAQISRQRPLTKREGPIALVLAPTRELASQIANEAHKFTKFGVSGARCCAIFGGVSKRDQFKKLRAGAEIVVATPGRLVDVLCMKNSTNLRRVTYLALDEADRMLDMGFEKIVRSICQAVRPDRQCVMFSATMPAAMQRLARDVLARDAVTVSIGNVGGANEDVRQVVYVFEDDARRAAWLFENLGDAVDEGQAIVFVNHKSSVEELVNELATRGIKAVALHGDLDQAQRQFAMKAFKSEHAHVLVATDVAARGLDVEAIKTVVNFHPARDMSTHVHRIGRTGRAGALDGRAYTLFTARDSAKFAQQLEQNLEAAGQPVPLDLKALARGTYNKRPRSDHGGDAPRHGKVGGRGLGFTSHHRPSAG</sequence>
<dbReference type="PROSITE" id="PS51192">
    <property type="entry name" value="HELICASE_ATP_BIND_1"/>
    <property type="match status" value="1"/>
</dbReference>
<dbReference type="KEGG" id="olu:OSTLU_1114"/>
<evidence type="ECO:0000256" key="3">
    <source>
        <dbReference type="ARBA" id="ARBA00022801"/>
    </source>
</evidence>
<dbReference type="AlphaFoldDB" id="A4S107"/>
<dbReference type="InterPro" id="IPR011545">
    <property type="entry name" value="DEAD/DEAH_box_helicase_dom"/>
</dbReference>
<evidence type="ECO:0000256" key="1">
    <source>
        <dbReference type="ARBA" id="ARBA00012552"/>
    </source>
</evidence>
<organism evidence="9 10">
    <name type="scientific">Ostreococcus lucimarinus (strain CCE9901)</name>
    <dbReference type="NCBI Taxonomy" id="436017"/>
    <lineage>
        <taxon>Eukaryota</taxon>
        <taxon>Viridiplantae</taxon>
        <taxon>Chlorophyta</taxon>
        <taxon>Mamiellophyceae</taxon>
        <taxon>Mamiellales</taxon>
        <taxon>Bathycoccaceae</taxon>
        <taxon>Ostreococcus</taxon>
    </lineage>
</organism>
<dbReference type="EC" id="3.6.4.13" evidence="1"/>
<dbReference type="GO" id="GO:0003724">
    <property type="term" value="F:RNA helicase activity"/>
    <property type="evidence" value="ECO:0007669"/>
    <property type="project" value="UniProtKB-EC"/>
</dbReference>
<dbReference type="CDD" id="cd18787">
    <property type="entry name" value="SF2_C_DEAD"/>
    <property type="match status" value="1"/>
</dbReference>
<feature type="region of interest" description="Disordered" evidence="6">
    <location>
        <begin position="444"/>
        <end position="478"/>
    </location>
</feature>
<dbReference type="SUPFAM" id="SSF52540">
    <property type="entry name" value="P-loop containing nucleoside triphosphate hydrolases"/>
    <property type="match status" value="1"/>
</dbReference>
<dbReference type="InterPro" id="IPR014001">
    <property type="entry name" value="Helicase_ATP-bd"/>
</dbReference>
<accession>A4S107</accession>
<dbReference type="GO" id="GO:0016787">
    <property type="term" value="F:hydrolase activity"/>
    <property type="evidence" value="ECO:0007669"/>
    <property type="project" value="UniProtKB-KW"/>
</dbReference>
<dbReference type="SMART" id="SM00487">
    <property type="entry name" value="DEXDc"/>
    <property type="match status" value="1"/>
</dbReference>
<dbReference type="Proteomes" id="UP000001568">
    <property type="component" value="Chromosome 8"/>
</dbReference>
<dbReference type="GO" id="GO:0003676">
    <property type="term" value="F:nucleic acid binding"/>
    <property type="evidence" value="ECO:0007669"/>
    <property type="project" value="InterPro"/>
</dbReference>
<dbReference type="STRING" id="436017.A4S107"/>
<name>A4S107_OSTLU</name>
<dbReference type="RefSeq" id="XP_001419069.1">
    <property type="nucleotide sequence ID" value="XM_001419032.1"/>
</dbReference>
<dbReference type="GeneID" id="5003334"/>
<dbReference type="OMA" id="HIEACAP"/>
<evidence type="ECO:0000259" key="7">
    <source>
        <dbReference type="PROSITE" id="PS51192"/>
    </source>
</evidence>
<dbReference type="Pfam" id="PF00271">
    <property type="entry name" value="Helicase_C"/>
    <property type="match status" value="1"/>
</dbReference>